<evidence type="ECO:0000256" key="1">
    <source>
        <dbReference type="ARBA" id="ARBA00010688"/>
    </source>
</evidence>
<dbReference type="Proteomes" id="UP000677244">
    <property type="component" value="Unassembled WGS sequence"/>
</dbReference>
<gene>
    <name evidence="5" type="ORF">J7I42_10455</name>
</gene>
<organism evidence="5 6">
    <name type="scientific">Niastella soli</name>
    <dbReference type="NCBI Taxonomy" id="2821487"/>
    <lineage>
        <taxon>Bacteria</taxon>
        <taxon>Pseudomonadati</taxon>
        <taxon>Bacteroidota</taxon>
        <taxon>Chitinophagia</taxon>
        <taxon>Chitinophagales</taxon>
        <taxon>Chitinophagaceae</taxon>
        <taxon>Niastella</taxon>
    </lineage>
</organism>
<evidence type="ECO:0000256" key="3">
    <source>
        <dbReference type="ARBA" id="ARBA00022777"/>
    </source>
</evidence>
<sequence>MMMTPSPVQLTAFGEFMMRLHSAGSQRFLQTQEYKAYYAGAEANACVLLSRLGVTTRYVTRVPQNDIALAGIQQLQSHGVATDQVVYGGEKLGLYFTEPGNHIRPTRVIYDRAGSSYATLQPGMIDWKRALNDTRYFHWSGVAPAVSQSAADVCAEALNIAKQHGVIISADFNYRSTLWKYGKKAADIMPALLQPSEVVVADLDSAAVYYDIYTNENATLEDRFKQCCESLQKHLPAMKTLGMSFRKTDGPVHIYSGALWHNGQYYFSAGYRLPFITDQIGTGDAFTAGILYGLMNKLGPAAIIEFAIACGSLKQSIQGDWAIISKLEVEQFIQTGSSGRIIR</sequence>
<dbReference type="InterPro" id="IPR052700">
    <property type="entry name" value="Carb_kinase_PfkB-like"/>
</dbReference>
<dbReference type="RefSeq" id="WP_209138724.1">
    <property type="nucleotide sequence ID" value="NZ_JAGHKO010000001.1"/>
</dbReference>
<keyword evidence="3 5" id="KW-0418">Kinase</keyword>
<dbReference type="GO" id="GO:0016301">
    <property type="term" value="F:kinase activity"/>
    <property type="evidence" value="ECO:0007669"/>
    <property type="project" value="UniProtKB-KW"/>
</dbReference>
<comment type="caution">
    <text evidence="5">The sequence shown here is derived from an EMBL/GenBank/DDBJ whole genome shotgun (WGS) entry which is preliminary data.</text>
</comment>
<keyword evidence="6" id="KW-1185">Reference proteome</keyword>
<dbReference type="InterPro" id="IPR029056">
    <property type="entry name" value="Ribokinase-like"/>
</dbReference>
<evidence type="ECO:0000256" key="2">
    <source>
        <dbReference type="ARBA" id="ARBA00022679"/>
    </source>
</evidence>
<dbReference type="CDD" id="cd01166">
    <property type="entry name" value="KdgK"/>
    <property type="match status" value="1"/>
</dbReference>
<feature type="domain" description="Carbohydrate kinase PfkB" evidence="4">
    <location>
        <begin position="11"/>
        <end position="188"/>
    </location>
</feature>
<accession>A0ABS3YS27</accession>
<keyword evidence="2" id="KW-0808">Transferase</keyword>
<name>A0ABS3YS27_9BACT</name>
<comment type="similarity">
    <text evidence="1">Belongs to the carbohydrate kinase PfkB family.</text>
</comment>
<proteinExistence type="inferred from homology"/>
<evidence type="ECO:0000259" key="4">
    <source>
        <dbReference type="Pfam" id="PF00294"/>
    </source>
</evidence>
<dbReference type="EMBL" id="JAGHKO010000001">
    <property type="protein sequence ID" value="MBO9200685.1"/>
    <property type="molecule type" value="Genomic_DNA"/>
</dbReference>
<dbReference type="SUPFAM" id="SSF53613">
    <property type="entry name" value="Ribokinase-like"/>
    <property type="match status" value="1"/>
</dbReference>
<dbReference type="PANTHER" id="PTHR43320">
    <property type="entry name" value="SUGAR KINASE"/>
    <property type="match status" value="1"/>
</dbReference>
<dbReference type="PANTHER" id="PTHR43320:SF2">
    <property type="entry name" value="2-DEHYDRO-3-DEOXYGLUCONOKINASE_2-DEHYDRO-3-DEOXYGALACTONOKINASE"/>
    <property type="match status" value="1"/>
</dbReference>
<evidence type="ECO:0000313" key="6">
    <source>
        <dbReference type="Proteomes" id="UP000677244"/>
    </source>
</evidence>
<dbReference type="InterPro" id="IPR011611">
    <property type="entry name" value="PfkB_dom"/>
</dbReference>
<dbReference type="Pfam" id="PF00294">
    <property type="entry name" value="PfkB"/>
    <property type="match status" value="1"/>
</dbReference>
<evidence type="ECO:0000313" key="5">
    <source>
        <dbReference type="EMBL" id="MBO9200685.1"/>
    </source>
</evidence>
<dbReference type="Gene3D" id="3.40.1190.20">
    <property type="match status" value="1"/>
</dbReference>
<protein>
    <submittedName>
        <fullName evidence="5">Sugar kinase</fullName>
    </submittedName>
</protein>
<reference evidence="5 6" key="1">
    <citation type="submission" date="2021-03" db="EMBL/GenBank/DDBJ databases">
        <title>Assistant Professor.</title>
        <authorList>
            <person name="Huq M.A."/>
        </authorList>
    </citation>
    <scope>NUCLEOTIDE SEQUENCE [LARGE SCALE GENOMIC DNA]</scope>
    <source>
        <strain evidence="5 6">MAH-29</strain>
    </source>
</reference>